<dbReference type="AlphaFoldDB" id="A0A051U4B8"/>
<proteinExistence type="predicted"/>
<gene>
    <name evidence="3" type="ORF">K875_02612</name>
</gene>
<dbReference type="HOGENOM" id="CLU_084749_0_0_11"/>
<feature type="transmembrane region" description="Helical" evidence="2">
    <location>
        <begin position="89"/>
        <end position="111"/>
    </location>
</feature>
<keyword evidence="4" id="KW-1185">Reference proteome</keyword>
<comment type="caution">
    <text evidence="3">The sequence shown here is derived from an EMBL/GenBank/DDBJ whole genome shotgun (WGS) entry which is preliminary data.</text>
</comment>
<name>A0A051U4B8_9MYCO</name>
<dbReference type="NCBIfam" id="TIGR02234">
    <property type="entry name" value="trp_oprn_chp"/>
    <property type="match status" value="1"/>
</dbReference>
<feature type="transmembrane region" description="Helical" evidence="2">
    <location>
        <begin position="54"/>
        <end position="82"/>
    </location>
</feature>
<organism evidence="3 4">
    <name type="scientific">Mycobacterium [tuberculosis] TKK-01-0051</name>
    <dbReference type="NCBI Taxonomy" id="1324261"/>
    <lineage>
        <taxon>Bacteria</taxon>
        <taxon>Bacillati</taxon>
        <taxon>Actinomycetota</taxon>
        <taxon>Actinomycetes</taxon>
        <taxon>Mycobacteriales</taxon>
        <taxon>Mycobacteriaceae</taxon>
        <taxon>Mycobacterium</taxon>
        <taxon>Mycobacterium avium complex (MAC)</taxon>
    </lineage>
</organism>
<feature type="compositionally biased region" description="Basic and acidic residues" evidence="1">
    <location>
        <begin position="211"/>
        <end position="228"/>
    </location>
</feature>
<keyword evidence="2" id="KW-1133">Transmembrane helix</keyword>
<sequence length="228" mass="23811">MAEAGAGTRRPNSRWLIRIAQAVLVIAAGTLWVASRLPWVVIRSFDGLGPPKQVTLAGAAWSTALLPLALLLLAAAVAAIAVRGWLLRALAGLLAVVSLAVGYLGVSLWVLPDVAVRGAELAHLSVMSLVGSERRYGGAGATVAAAACTLIAAVLLMRSASDSGSTRSSAMKYAAPATRRSIARREEADGAMLEQAETPGMSERMIWDALDEGRDPTDRPNESDSEGR</sequence>
<evidence type="ECO:0000313" key="3">
    <source>
        <dbReference type="EMBL" id="KBZ63900.1"/>
    </source>
</evidence>
<evidence type="ECO:0000256" key="2">
    <source>
        <dbReference type="SAM" id="Phobius"/>
    </source>
</evidence>
<reference evidence="3 4" key="1">
    <citation type="submission" date="2014-04" db="EMBL/GenBank/DDBJ databases">
        <title>The Genome Sequence of Mycobacterium tuberculosis TKK-01-0051.</title>
        <authorList>
            <consortium name="The Broad Institute Genomics Platform"/>
            <consortium name="The Broad Institute Genome Sequencing Center for Infectious Disease"/>
            <person name="Earl A.M."/>
            <person name="Cohen K."/>
            <person name="Pym A."/>
            <person name="Bishai W."/>
            <person name="Maharaj K."/>
            <person name="Desjardins C."/>
            <person name="Abeel T."/>
            <person name="Young S."/>
            <person name="Zeng Q."/>
            <person name="Gargeya S."/>
            <person name="Abouelleil A."/>
            <person name="Alvarado L."/>
            <person name="Chapman S.B."/>
            <person name="Gainer-Dewar J."/>
            <person name="Goldberg J."/>
            <person name="Griggs A."/>
            <person name="Gujja S."/>
            <person name="Hansen M."/>
            <person name="Howarth C."/>
            <person name="Imamovic A."/>
            <person name="Larimer J."/>
            <person name="Murphy C."/>
            <person name="Naylor J."/>
            <person name="Pearson M."/>
            <person name="Poon T.W."/>
            <person name="Priest M."/>
            <person name="Roberts A."/>
            <person name="Saif S."/>
            <person name="Shea T."/>
            <person name="Sykes S."/>
            <person name="Wortman J."/>
            <person name="Nusbaum C."/>
            <person name="Birren B."/>
        </authorList>
    </citation>
    <scope>NUCLEOTIDE SEQUENCE [LARGE SCALE GENOMIC DNA]</scope>
    <source>
        <strain evidence="3 4">TKK-01-0051</strain>
    </source>
</reference>
<dbReference type="EMBL" id="JLXW01000006">
    <property type="protein sequence ID" value="KBZ63900.1"/>
    <property type="molecule type" value="Genomic_DNA"/>
</dbReference>
<dbReference type="Proteomes" id="UP000025947">
    <property type="component" value="Unassembled WGS sequence"/>
</dbReference>
<feature type="region of interest" description="Disordered" evidence="1">
    <location>
        <begin position="184"/>
        <end position="228"/>
    </location>
</feature>
<keyword evidence="2" id="KW-0472">Membrane</keyword>
<keyword evidence="2" id="KW-0812">Transmembrane</keyword>
<dbReference type="PATRIC" id="fig|1324261.3.peg.2631"/>
<evidence type="ECO:0000313" key="4">
    <source>
        <dbReference type="Proteomes" id="UP000025947"/>
    </source>
</evidence>
<feature type="transmembrane region" description="Helical" evidence="2">
    <location>
        <begin position="136"/>
        <end position="157"/>
    </location>
</feature>
<accession>A0A051U4B8</accession>
<evidence type="ECO:0008006" key="5">
    <source>
        <dbReference type="Google" id="ProtNLM"/>
    </source>
</evidence>
<dbReference type="InterPro" id="IPR011746">
    <property type="entry name" value="Trp_synth-assoc_CHP"/>
</dbReference>
<evidence type="ECO:0000256" key="1">
    <source>
        <dbReference type="SAM" id="MobiDB-lite"/>
    </source>
</evidence>
<dbReference type="RefSeq" id="WP_044488305.1">
    <property type="nucleotide sequence ID" value="NZ_KK328284.1"/>
</dbReference>
<protein>
    <recommendedName>
        <fullName evidence="5">TIGR02234 family membrane protein</fullName>
    </recommendedName>
</protein>
<feature type="transmembrane region" description="Helical" evidence="2">
    <location>
        <begin position="15"/>
        <end position="34"/>
    </location>
</feature>
<dbReference type="InterPro" id="IPR019051">
    <property type="entry name" value="Trp_biosyn_TM_oprn/chp"/>
</dbReference>
<dbReference type="Pfam" id="PF09534">
    <property type="entry name" value="Trp_oprn_chp"/>
    <property type="match status" value="1"/>
</dbReference>